<accession>A0A0D7B758</accession>
<reference evidence="2 3" key="1">
    <citation type="journal article" date="2015" name="Fungal Genet. Biol.">
        <title>Evolution of novel wood decay mechanisms in Agaricales revealed by the genome sequences of Fistulina hepatica and Cylindrobasidium torrendii.</title>
        <authorList>
            <person name="Floudas D."/>
            <person name="Held B.W."/>
            <person name="Riley R."/>
            <person name="Nagy L.G."/>
            <person name="Koehler G."/>
            <person name="Ransdell A.S."/>
            <person name="Younus H."/>
            <person name="Chow J."/>
            <person name="Chiniquy J."/>
            <person name="Lipzen A."/>
            <person name="Tritt A."/>
            <person name="Sun H."/>
            <person name="Haridas S."/>
            <person name="LaButti K."/>
            <person name="Ohm R.A."/>
            <person name="Kues U."/>
            <person name="Blanchette R.A."/>
            <person name="Grigoriev I.V."/>
            <person name="Minto R.E."/>
            <person name="Hibbett D.S."/>
        </authorList>
    </citation>
    <scope>NUCLEOTIDE SEQUENCE [LARGE SCALE GENOMIC DNA]</scope>
    <source>
        <strain evidence="2 3">FP15055 ss-10</strain>
    </source>
</reference>
<feature type="transmembrane region" description="Helical" evidence="1">
    <location>
        <begin position="149"/>
        <end position="168"/>
    </location>
</feature>
<evidence type="ECO:0000313" key="2">
    <source>
        <dbReference type="EMBL" id="KIY66383.1"/>
    </source>
</evidence>
<sequence>MAYRSETPQLVAMDHKDIFQLQPLRSSAYQTATYDPYDFHDHSTQHLLSSVVTGPEERRTRRVSKRLIGVHLMHGVLLGITFSFLVLSIRHWEHGVAVPIDDATRIASVVTVVCQVFFTTAVTLLYLLSGTAAVDDAIRRPHTLLDLDTRLAAWSGLGPALSNILLFFPRLSSVSLSITLGIPLYFVCGEILKVTSSSVLGMSRYLQRNAIYDSGEFGNLACSDAGLA</sequence>
<name>A0A0D7B758_9AGAR</name>
<protein>
    <submittedName>
        <fullName evidence="2">Uncharacterized protein</fullName>
    </submittedName>
</protein>
<keyword evidence="1" id="KW-0812">Transmembrane</keyword>
<keyword evidence="1" id="KW-0472">Membrane</keyword>
<dbReference type="EMBL" id="KN880556">
    <property type="protein sequence ID" value="KIY66383.1"/>
    <property type="molecule type" value="Genomic_DNA"/>
</dbReference>
<evidence type="ECO:0000313" key="3">
    <source>
        <dbReference type="Proteomes" id="UP000054007"/>
    </source>
</evidence>
<keyword evidence="1" id="KW-1133">Transmembrane helix</keyword>
<dbReference type="OrthoDB" id="3021452at2759"/>
<feature type="transmembrane region" description="Helical" evidence="1">
    <location>
        <begin position="67"/>
        <end position="86"/>
    </location>
</feature>
<evidence type="ECO:0000256" key="1">
    <source>
        <dbReference type="SAM" id="Phobius"/>
    </source>
</evidence>
<feature type="transmembrane region" description="Helical" evidence="1">
    <location>
        <begin position="174"/>
        <end position="192"/>
    </location>
</feature>
<keyword evidence="3" id="KW-1185">Reference proteome</keyword>
<gene>
    <name evidence="2" type="ORF">CYLTODRAFT_455421</name>
</gene>
<dbReference type="AlphaFoldDB" id="A0A0D7B758"/>
<proteinExistence type="predicted"/>
<dbReference type="Proteomes" id="UP000054007">
    <property type="component" value="Unassembled WGS sequence"/>
</dbReference>
<organism evidence="2 3">
    <name type="scientific">Cylindrobasidium torrendii FP15055 ss-10</name>
    <dbReference type="NCBI Taxonomy" id="1314674"/>
    <lineage>
        <taxon>Eukaryota</taxon>
        <taxon>Fungi</taxon>
        <taxon>Dikarya</taxon>
        <taxon>Basidiomycota</taxon>
        <taxon>Agaricomycotina</taxon>
        <taxon>Agaricomycetes</taxon>
        <taxon>Agaricomycetidae</taxon>
        <taxon>Agaricales</taxon>
        <taxon>Marasmiineae</taxon>
        <taxon>Physalacriaceae</taxon>
        <taxon>Cylindrobasidium</taxon>
    </lineage>
</organism>
<feature type="transmembrane region" description="Helical" evidence="1">
    <location>
        <begin position="106"/>
        <end position="128"/>
    </location>
</feature>